<protein>
    <recommendedName>
        <fullName evidence="9">Manganese transporter</fullName>
    </recommendedName>
</protein>
<evidence type="ECO:0000256" key="3">
    <source>
        <dbReference type="ARBA" id="ARBA00022723"/>
    </source>
</evidence>
<keyword evidence="4" id="KW-0732">Signal</keyword>
<dbReference type="InterPro" id="IPR006127">
    <property type="entry name" value="ZnuA-like"/>
</dbReference>
<reference evidence="7 8" key="1">
    <citation type="submission" date="2019-08" db="EMBL/GenBank/DDBJ databases">
        <title>Bradymonadales sp. TMQ2.</title>
        <authorList>
            <person name="Liang Q."/>
        </authorList>
    </citation>
    <scope>NUCLEOTIDE SEQUENCE [LARGE SCALE GENOMIC DNA]</scope>
    <source>
        <strain evidence="7 8">TMQ2</strain>
    </source>
</reference>
<evidence type="ECO:0000256" key="2">
    <source>
        <dbReference type="ARBA" id="ARBA00022448"/>
    </source>
</evidence>
<comment type="caution">
    <text evidence="7">The sequence shown here is derived from an EMBL/GenBank/DDBJ whole genome shotgun (WGS) entry which is preliminary data.</text>
</comment>
<comment type="similarity">
    <text evidence="5">Belongs to the bacterial solute-binding protein 9 family.</text>
</comment>
<dbReference type="AlphaFoldDB" id="A0A5C6WVR6"/>
<gene>
    <name evidence="7" type="ORF">FRC96_19880</name>
</gene>
<dbReference type="Proteomes" id="UP000321046">
    <property type="component" value="Unassembled WGS sequence"/>
</dbReference>
<evidence type="ECO:0000256" key="5">
    <source>
        <dbReference type="RuleBase" id="RU003512"/>
    </source>
</evidence>
<evidence type="ECO:0000313" key="7">
    <source>
        <dbReference type="EMBL" id="TXD31891.1"/>
    </source>
</evidence>
<proteinExistence type="inferred from homology"/>
<dbReference type="PRINTS" id="PR00690">
    <property type="entry name" value="ADHESNFAMILY"/>
</dbReference>
<evidence type="ECO:0000256" key="6">
    <source>
        <dbReference type="SAM" id="MobiDB-lite"/>
    </source>
</evidence>
<accession>A0A5C6WVR6</accession>
<dbReference type="GO" id="GO:0007155">
    <property type="term" value="P:cell adhesion"/>
    <property type="evidence" value="ECO:0007669"/>
    <property type="project" value="InterPro"/>
</dbReference>
<sequence length="328" mass="35668">MTMNSLFLRTLLASIVALGFLSGCERDTRVADERPVVVATTTMLEDLTRELAGDDVHVVGLLSAGADPHIYQPRPADARQIAESDLVVMNGLLLEGWMEGLVRHAGGERPILVVGDSLEKERLMSVEGAVDPHFWFDVALWRQGGEEVAQSLQNLFEEGDARRAAIAARHADHDAELQALDAWVRAQLATVPEAQRVLITSHDAFGYFGRAYDLDVEAIQGLSTEQEASQRDVINMIEVVRERNAPAVFMESSVAPGLIEQVARETGARISGPLYSDSLGPEQSGAHTYIKMVESNVRLITGALGGNPEAFKSRAKRTAPKDAEESDA</sequence>
<feature type="compositionally biased region" description="Basic and acidic residues" evidence="6">
    <location>
        <begin position="319"/>
        <end position="328"/>
    </location>
</feature>
<dbReference type="InterPro" id="IPR006129">
    <property type="entry name" value="AdhesinB"/>
</dbReference>
<organism evidence="7 8">
    <name type="scientific">Lujinxingia vulgaris</name>
    <dbReference type="NCBI Taxonomy" id="2600176"/>
    <lineage>
        <taxon>Bacteria</taxon>
        <taxon>Deltaproteobacteria</taxon>
        <taxon>Bradymonadales</taxon>
        <taxon>Lujinxingiaceae</taxon>
        <taxon>Lujinxingia</taxon>
    </lineage>
</organism>
<dbReference type="EMBL" id="VOSL01000144">
    <property type="protein sequence ID" value="TXD31891.1"/>
    <property type="molecule type" value="Genomic_DNA"/>
</dbReference>
<evidence type="ECO:0000256" key="1">
    <source>
        <dbReference type="ARBA" id="ARBA00004196"/>
    </source>
</evidence>
<evidence type="ECO:0000313" key="8">
    <source>
        <dbReference type="Proteomes" id="UP000321046"/>
    </source>
</evidence>
<comment type="subcellular location">
    <subcellularLocation>
        <location evidence="1">Cell envelope</location>
    </subcellularLocation>
</comment>
<keyword evidence="3" id="KW-0479">Metal-binding</keyword>
<dbReference type="OrthoDB" id="9810636at2"/>
<dbReference type="SUPFAM" id="SSF53807">
    <property type="entry name" value="Helical backbone' metal receptor"/>
    <property type="match status" value="1"/>
</dbReference>
<dbReference type="GO" id="GO:0030001">
    <property type="term" value="P:metal ion transport"/>
    <property type="evidence" value="ECO:0007669"/>
    <property type="project" value="InterPro"/>
</dbReference>
<dbReference type="PANTHER" id="PTHR42953:SF1">
    <property type="entry name" value="METAL-BINDING PROTEIN HI_0362-RELATED"/>
    <property type="match status" value="1"/>
</dbReference>
<dbReference type="PRINTS" id="PR00691">
    <property type="entry name" value="ADHESINB"/>
</dbReference>
<name>A0A5C6WVR6_9DELT</name>
<dbReference type="PANTHER" id="PTHR42953">
    <property type="entry name" value="HIGH-AFFINITY ZINC UPTAKE SYSTEM PROTEIN ZNUA-RELATED"/>
    <property type="match status" value="1"/>
</dbReference>
<dbReference type="GO" id="GO:0046872">
    <property type="term" value="F:metal ion binding"/>
    <property type="evidence" value="ECO:0007669"/>
    <property type="project" value="UniProtKB-KW"/>
</dbReference>
<dbReference type="Pfam" id="PF01297">
    <property type="entry name" value="ZnuA"/>
    <property type="match status" value="1"/>
</dbReference>
<evidence type="ECO:0008006" key="9">
    <source>
        <dbReference type="Google" id="ProtNLM"/>
    </source>
</evidence>
<dbReference type="Gene3D" id="3.40.50.1980">
    <property type="entry name" value="Nitrogenase molybdenum iron protein domain"/>
    <property type="match status" value="2"/>
</dbReference>
<dbReference type="GO" id="GO:0030313">
    <property type="term" value="C:cell envelope"/>
    <property type="evidence" value="ECO:0007669"/>
    <property type="project" value="UniProtKB-SubCell"/>
</dbReference>
<feature type="region of interest" description="Disordered" evidence="6">
    <location>
        <begin position="309"/>
        <end position="328"/>
    </location>
</feature>
<keyword evidence="2 5" id="KW-0813">Transport</keyword>
<dbReference type="InterPro" id="IPR050492">
    <property type="entry name" value="Bact_metal-bind_prot9"/>
</dbReference>
<dbReference type="InterPro" id="IPR006128">
    <property type="entry name" value="Lipoprotein_PsaA-like"/>
</dbReference>
<evidence type="ECO:0000256" key="4">
    <source>
        <dbReference type="ARBA" id="ARBA00022729"/>
    </source>
</evidence>